<comment type="subcellular location">
    <subcellularLocation>
        <location evidence="1 12">Cytoplasm</location>
    </subcellularLocation>
</comment>
<dbReference type="Proteomes" id="UP000051054">
    <property type="component" value="Unassembled WGS sequence"/>
</dbReference>
<keyword evidence="6 12" id="KW-0698">rRNA processing</keyword>
<comment type="caution">
    <text evidence="15">The sequence shown here is derived from an EMBL/GenBank/DDBJ whole genome shotgun (WGS) entry which is preliminary data.</text>
</comment>
<keyword evidence="16" id="KW-1185">Reference proteome</keyword>
<dbReference type="OrthoDB" id="9815641at2"/>
<evidence type="ECO:0000256" key="6">
    <source>
        <dbReference type="ARBA" id="ARBA00022552"/>
    </source>
</evidence>
<dbReference type="eggNOG" id="COG1385">
    <property type="taxonomic scope" value="Bacteria"/>
</dbReference>
<dbReference type="PANTHER" id="PTHR30027">
    <property type="entry name" value="RIBOSOMAL RNA SMALL SUBUNIT METHYLTRANSFERASE E"/>
    <property type="match status" value="1"/>
</dbReference>
<evidence type="ECO:0000256" key="12">
    <source>
        <dbReference type="PIRNR" id="PIRNR015601"/>
    </source>
</evidence>
<dbReference type="Gene3D" id="3.40.1280.10">
    <property type="match status" value="1"/>
</dbReference>
<evidence type="ECO:0000256" key="3">
    <source>
        <dbReference type="ARBA" id="ARBA00012328"/>
    </source>
</evidence>
<proteinExistence type="inferred from homology"/>
<feature type="domain" description="Ribosomal RNA small subunit methyltransferase E PUA-like" evidence="14">
    <location>
        <begin position="18"/>
        <end position="61"/>
    </location>
</feature>
<evidence type="ECO:0000256" key="1">
    <source>
        <dbReference type="ARBA" id="ARBA00004496"/>
    </source>
</evidence>
<protein>
    <recommendedName>
        <fullName evidence="4 12">Ribosomal RNA small subunit methyltransferase E</fullName>
        <ecNumber evidence="3 12">2.1.1.193</ecNumber>
    </recommendedName>
</protein>
<dbReference type="RefSeq" id="WP_025021709.1">
    <property type="nucleotide sequence ID" value="NZ_AZGD01000090.1"/>
</dbReference>
<dbReference type="NCBIfam" id="TIGR00046">
    <property type="entry name" value="RsmE family RNA methyltransferase"/>
    <property type="match status" value="1"/>
</dbReference>
<dbReference type="EMBL" id="AZGD01000090">
    <property type="protein sequence ID" value="KRM19024.1"/>
    <property type="molecule type" value="Genomic_DNA"/>
</dbReference>
<dbReference type="PIRSF" id="PIRSF015601">
    <property type="entry name" value="MTase_slr0722"/>
    <property type="match status" value="1"/>
</dbReference>
<dbReference type="STRING" id="1423755.FC40_GL000813"/>
<dbReference type="Pfam" id="PF04452">
    <property type="entry name" value="Methyltrans_RNA"/>
    <property type="match status" value="1"/>
</dbReference>
<evidence type="ECO:0000256" key="5">
    <source>
        <dbReference type="ARBA" id="ARBA00022490"/>
    </source>
</evidence>
<dbReference type="Pfam" id="PF20260">
    <property type="entry name" value="PUA_4"/>
    <property type="match status" value="1"/>
</dbReference>
<gene>
    <name evidence="15" type="ORF">FC40_GL000813</name>
</gene>
<dbReference type="PATRIC" id="fig|1423755.3.peg.867"/>
<dbReference type="InterPro" id="IPR015947">
    <property type="entry name" value="PUA-like_sf"/>
</dbReference>
<keyword evidence="9 12" id="KW-0949">S-adenosyl-L-methionine</keyword>
<evidence type="ECO:0000259" key="13">
    <source>
        <dbReference type="Pfam" id="PF04452"/>
    </source>
</evidence>
<evidence type="ECO:0000259" key="14">
    <source>
        <dbReference type="Pfam" id="PF20260"/>
    </source>
</evidence>
<dbReference type="GO" id="GO:0070042">
    <property type="term" value="F:rRNA (uridine-N3-)-methyltransferase activity"/>
    <property type="evidence" value="ECO:0007669"/>
    <property type="project" value="TreeGrafter"/>
</dbReference>
<dbReference type="SUPFAM" id="SSF75217">
    <property type="entry name" value="alpha/beta knot"/>
    <property type="match status" value="1"/>
</dbReference>
<dbReference type="GO" id="GO:0005737">
    <property type="term" value="C:cytoplasm"/>
    <property type="evidence" value="ECO:0007669"/>
    <property type="project" value="UniProtKB-SubCell"/>
</dbReference>
<dbReference type="InterPro" id="IPR006700">
    <property type="entry name" value="RsmE"/>
</dbReference>
<evidence type="ECO:0000313" key="15">
    <source>
        <dbReference type="EMBL" id="KRM19024.1"/>
    </source>
</evidence>
<evidence type="ECO:0000256" key="11">
    <source>
        <dbReference type="ARBA" id="ARBA00047944"/>
    </source>
</evidence>
<dbReference type="CDD" id="cd18084">
    <property type="entry name" value="RsmE-like"/>
    <property type="match status" value="1"/>
</dbReference>
<evidence type="ECO:0000256" key="4">
    <source>
        <dbReference type="ARBA" id="ARBA00013673"/>
    </source>
</evidence>
<comment type="function">
    <text evidence="10 12">Specifically methylates the N3 position of the uracil ring of uridine 1498 (m3U1498) in 16S rRNA. Acts on the fully assembled 30S ribosomal subunit.</text>
</comment>
<dbReference type="InterPro" id="IPR046887">
    <property type="entry name" value="RsmE_PUA-like"/>
</dbReference>
<evidence type="ECO:0000256" key="2">
    <source>
        <dbReference type="ARBA" id="ARBA00005528"/>
    </source>
</evidence>
<feature type="domain" description="Ribosomal RNA small subunit methyltransferase E methyltransferase" evidence="13">
    <location>
        <begin position="71"/>
        <end position="236"/>
    </location>
</feature>
<comment type="catalytic activity">
    <reaction evidence="11 12">
        <text>uridine(1498) in 16S rRNA + S-adenosyl-L-methionine = N(3)-methyluridine(1498) in 16S rRNA + S-adenosyl-L-homocysteine + H(+)</text>
        <dbReference type="Rhea" id="RHEA:42920"/>
        <dbReference type="Rhea" id="RHEA-COMP:10283"/>
        <dbReference type="Rhea" id="RHEA-COMP:10284"/>
        <dbReference type="ChEBI" id="CHEBI:15378"/>
        <dbReference type="ChEBI" id="CHEBI:57856"/>
        <dbReference type="ChEBI" id="CHEBI:59789"/>
        <dbReference type="ChEBI" id="CHEBI:65315"/>
        <dbReference type="ChEBI" id="CHEBI:74502"/>
        <dbReference type="EC" id="2.1.1.193"/>
    </reaction>
</comment>
<keyword evidence="7 12" id="KW-0489">Methyltransferase</keyword>
<dbReference type="InterPro" id="IPR029028">
    <property type="entry name" value="Alpha/beta_knot_MTases"/>
</dbReference>
<accession>A0A0R1WMC5</accession>
<keyword evidence="8 12" id="KW-0808">Transferase</keyword>
<comment type="similarity">
    <text evidence="2 12">Belongs to the RNA methyltransferase RsmE family.</text>
</comment>
<evidence type="ECO:0000256" key="8">
    <source>
        <dbReference type="ARBA" id="ARBA00022679"/>
    </source>
</evidence>
<dbReference type="EC" id="2.1.1.193" evidence="3 12"/>
<dbReference type="SUPFAM" id="SSF88697">
    <property type="entry name" value="PUA domain-like"/>
    <property type="match status" value="1"/>
</dbReference>
<organism evidence="15 16">
    <name type="scientific">Ligilactobacillus hayakitensis DSM 18933 = JCM 14209</name>
    <dbReference type="NCBI Taxonomy" id="1423755"/>
    <lineage>
        <taxon>Bacteria</taxon>
        <taxon>Bacillati</taxon>
        <taxon>Bacillota</taxon>
        <taxon>Bacilli</taxon>
        <taxon>Lactobacillales</taxon>
        <taxon>Lactobacillaceae</taxon>
        <taxon>Ligilactobacillus</taxon>
    </lineage>
</organism>
<keyword evidence="5 12" id="KW-0963">Cytoplasm</keyword>
<dbReference type="InterPro" id="IPR046886">
    <property type="entry name" value="RsmE_MTase_dom"/>
</dbReference>
<sequence length="243" mass="27528">MQRYFAKETINDEYSLPKEMYKHAIKVMRMSEGDEFELVDNNQSVFLMELVLVENNTATARKVKEITKNVELPIDVTIACGISKGDKAEFIVQKATEMGVKKIIFFNGDYSVAKWDEKRQKKKIERLSKVAQSASEQSHRNFIPEVEYASKLSSIDFSKYDTKLVAYEESAKQGEKSTLYQILNGKIENMIAIFGPEGGISPNEIQMLLQKDCKLAGLGPRIMRAETAPLYLLSSISFAKELS</sequence>
<dbReference type="NCBIfam" id="NF008691">
    <property type="entry name" value="PRK11713.1-4"/>
    <property type="match status" value="1"/>
</dbReference>
<name>A0A0R1WMC5_9LACO</name>
<dbReference type="InterPro" id="IPR029026">
    <property type="entry name" value="tRNA_m1G_MTases_N"/>
</dbReference>
<dbReference type="PANTHER" id="PTHR30027:SF3">
    <property type="entry name" value="16S RRNA (URACIL(1498)-N(3))-METHYLTRANSFERASE"/>
    <property type="match status" value="1"/>
</dbReference>
<reference evidence="15 16" key="1">
    <citation type="journal article" date="2015" name="Genome Announc.">
        <title>Expanding the biotechnology potential of lactobacilli through comparative genomics of 213 strains and associated genera.</title>
        <authorList>
            <person name="Sun Z."/>
            <person name="Harris H.M."/>
            <person name="McCann A."/>
            <person name="Guo C."/>
            <person name="Argimon S."/>
            <person name="Zhang W."/>
            <person name="Yang X."/>
            <person name="Jeffery I.B."/>
            <person name="Cooney J.C."/>
            <person name="Kagawa T.F."/>
            <person name="Liu W."/>
            <person name="Song Y."/>
            <person name="Salvetti E."/>
            <person name="Wrobel A."/>
            <person name="Rasinkangas P."/>
            <person name="Parkhill J."/>
            <person name="Rea M.C."/>
            <person name="O'Sullivan O."/>
            <person name="Ritari J."/>
            <person name="Douillard F.P."/>
            <person name="Paul Ross R."/>
            <person name="Yang R."/>
            <person name="Briner A.E."/>
            <person name="Felis G.E."/>
            <person name="de Vos W.M."/>
            <person name="Barrangou R."/>
            <person name="Klaenhammer T.R."/>
            <person name="Caufield P.W."/>
            <person name="Cui Y."/>
            <person name="Zhang H."/>
            <person name="O'Toole P.W."/>
        </authorList>
    </citation>
    <scope>NUCLEOTIDE SEQUENCE [LARGE SCALE GENOMIC DNA]</scope>
    <source>
        <strain evidence="15 16">DSM 18933</strain>
    </source>
</reference>
<dbReference type="AlphaFoldDB" id="A0A0R1WMC5"/>
<evidence type="ECO:0000256" key="9">
    <source>
        <dbReference type="ARBA" id="ARBA00022691"/>
    </source>
</evidence>
<evidence type="ECO:0000313" key="16">
    <source>
        <dbReference type="Proteomes" id="UP000051054"/>
    </source>
</evidence>
<dbReference type="GO" id="GO:0070475">
    <property type="term" value="P:rRNA base methylation"/>
    <property type="evidence" value="ECO:0007669"/>
    <property type="project" value="TreeGrafter"/>
</dbReference>
<evidence type="ECO:0000256" key="7">
    <source>
        <dbReference type="ARBA" id="ARBA00022603"/>
    </source>
</evidence>
<evidence type="ECO:0000256" key="10">
    <source>
        <dbReference type="ARBA" id="ARBA00025699"/>
    </source>
</evidence>